<name>A0A835Z9J5_9STRA</name>
<evidence type="ECO:0000313" key="1">
    <source>
        <dbReference type="EMBL" id="KAG5184803.1"/>
    </source>
</evidence>
<accession>A0A835Z9J5</accession>
<evidence type="ECO:0000313" key="2">
    <source>
        <dbReference type="Proteomes" id="UP000664859"/>
    </source>
</evidence>
<gene>
    <name evidence="1" type="ORF">JKP88DRAFT_237309</name>
</gene>
<keyword evidence="2" id="KW-1185">Reference proteome</keyword>
<sequence>MIKTRRCWCMVHGVPGRPAWLQQLLRTRLACCTCHIRVTALAVRLEHAMMKLAKLPIVAPKADPGDRLRAIFTIYKKARKRRPIVIIDINEKMEPATLSKLLMAAKQLGFEEKLATFIFVVSASRSALGLTVTVVKRPPLACIRMIDVCWQHVARLEVARAELESCAVFVNSHLKLNGSSAQLHLCLWSP</sequence>
<organism evidence="1 2">
    <name type="scientific">Tribonema minus</name>
    <dbReference type="NCBI Taxonomy" id="303371"/>
    <lineage>
        <taxon>Eukaryota</taxon>
        <taxon>Sar</taxon>
        <taxon>Stramenopiles</taxon>
        <taxon>Ochrophyta</taxon>
        <taxon>PX clade</taxon>
        <taxon>Xanthophyceae</taxon>
        <taxon>Tribonematales</taxon>
        <taxon>Tribonemataceae</taxon>
        <taxon>Tribonema</taxon>
    </lineage>
</organism>
<proteinExistence type="predicted"/>
<feature type="non-terminal residue" evidence="1">
    <location>
        <position position="190"/>
    </location>
</feature>
<reference evidence="1" key="1">
    <citation type="submission" date="2021-02" db="EMBL/GenBank/DDBJ databases">
        <title>First Annotated Genome of the Yellow-green Alga Tribonema minus.</title>
        <authorList>
            <person name="Mahan K.M."/>
        </authorList>
    </citation>
    <scope>NUCLEOTIDE SEQUENCE</scope>
    <source>
        <strain evidence="1">UTEX B ZZ1240</strain>
    </source>
</reference>
<dbReference type="EMBL" id="JAFCMP010000150">
    <property type="protein sequence ID" value="KAG5184803.1"/>
    <property type="molecule type" value="Genomic_DNA"/>
</dbReference>
<dbReference type="AlphaFoldDB" id="A0A835Z9J5"/>
<protein>
    <submittedName>
        <fullName evidence="1">Uncharacterized protein</fullName>
    </submittedName>
</protein>
<dbReference type="Proteomes" id="UP000664859">
    <property type="component" value="Unassembled WGS sequence"/>
</dbReference>
<comment type="caution">
    <text evidence="1">The sequence shown here is derived from an EMBL/GenBank/DDBJ whole genome shotgun (WGS) entry which is preliminary data.</text>
</comment>